<proteinExistence type="predicted"/>
<dbReference type="EMBL" id="CATOUU010001119">
    <property type="protein sequence ID" value="CAI9973236.1"/>
    <property type="molecule type" value="Genomic_DNA"/>
</dbReference>
<sequence length="298" mass="34977">MDQFDQYTEEQQAMLRGIATYVSQNHKSRTPVDVLLQDYTRLHNELNEVKINWHGIANQVGVDRNKLYHWYYDTHMRHQTGDKISKDEKNAMQHMIMISIPTREIEDPNFQKKMKAKIFGSRDVHRTEFSMTFNNLMRTKTVKAQLQQHKINLPTKRKNDVEFTGDYQSYSYANSYANSLLASGINSPHNEPVKYTGAEAFRHDQMDMFQQQVSQQLLRYQQQQINQQPVVHQSQNIYDYQNRAPTYPIAASAPIRSRAPSPPREEINLKIVTTQNDYGEQGNENFDDFAMFCPLFEQ</sequence>
<keyword evidence="3" id="KW-1185">Reference proteome</keyword>
<reference evidence="1" key="1">
    <citation type="submission" date="2023-06" db="EMBL/GenBank/DDBJ databases">
        <authorList>
            <person name="Kurt Z."/>
        </authorList>
    </citation>
    <scope>NUCLEOTIDE SEQUENCE</scope>
</reference>
<dbReference type="Proteomes" id="UP001642409">
    <property type="component" value="Unassembled WGS sequence"/>
</dbReference>
<evidence type="ECO:0000313" key="3">
    <source>
        <dbReference type="Proteomes" id="UP001642409"/>
    </source>
</evidence>
<gene>
    <name evidence="2" type="ORF">HINF_LOCUS40717</name>
    <name evidence="1" type="ORF">HINF_LOCUS60881</name>
</gene>
<evidence type="ECO:0000313" key="2">
    <source>
        <dbReference type="EMBL" id="CAL6044768.1"/>
    </source>
</evidence>
<protein>
    <submittedName>
        <fullName evidence="1">Uncharacterized protein</fullName>
    </submittedName>
</protein>
<organism evidence="1">
    <name type="scientific">Hexamita inflata</name>
    <dbReference type="NCBI Taxonomy" id="28002"/>
    <lineage>
        <taxon>Eukaryota</taxon>
        <taxon>Metamonada</taxon>
        <taxon>Diplomonadida</taxon>
        <taxon>Hexamitidae</taxon>
        <taxon>Hexamitinae</taxon>
        <taxon>Hexamita</taxon>
    </lineage>
</organism>
<name>A0AA86RFL1_9EUKA</name>
<comment type="caution">
    <text evidence="1">The sequence shown here is derived from an EMBL/GenBank/DDBJ whole genome shotgun (WGS) entry which is preliminary data.</text>
</comment>
<reference evidence="2 3" key="2">
    <citation type="submission" date="2024-07" db="EMBL/GenBank/DDBJ databases">
        <authorList>
            <person name="Akdeniz Z."/>
        </authorList>
    </citation>
    <scope>NUCLEOTIDE SEQUENCE [LARGE SCALE GENOMIC DNA]</scope>
</reference>
<evidence type="ECO:0000313" key="1">
    <source>
        <dbReference type="EMBL" id="CAI9973236.1"/>
    </source>
</evidence>
<accession>A0AA86RFL1</accession>
<dbReference type="EMBL" id="CAXDID020000161">
    <property type="protein sequence ID" value="CAL6044768.1"/>
    <property type="molecule type" value="Genomic_DNA"/>
</dbReference>
<dbReference type="AlphaFoldDB" id="A0AA86RFL1"/>